<sequence>MKELTIKDLDKLDIIELTDEEFDNIIAPWCYNNKEKIMQNKDNIKHIFNKGIISIKQTENKFDMYNYFEVKHLQKKSVIELCTYLHAYDSRKLNFCWNLEPQVTIEEHINSFVHNEIMNFNWKYYKNKELDYVDDMEVYDTLQKYFSIIIFSQLNQEYVIRQTKTTSKKIQSKKDKRAGKKPRTKLIKQNIIRINTDHIQLTEEEKRDYERHTLGWTVRGFWRNYKDGKRVWIKPHVRGDKDNIEGKIYEI</sequence>
<dbReference type="EMBL" id="FWXH01000002">
    <property type="protein sequence ID" value="SMC19425.1"/>
    <property type="molecule type" value="Genomic_DNA"/>
</dbReference>
<dbReference type="Proteomes" id="UP000192468">
    <property type="component" value="Unassembled WGS sequence"/>
</dbReference>
<organism evidence="1 2">
    <name type="scientific">Clostridium acidisoli DSM 12555</name>
    <dbReference type="NCBI Taxonomy" id="1121291"/>
    <lineage>
        <taxon>Bacteria</taxon>
        <taxon>Bacillati</taxon>
        <taxon>Bacillota</taxon>
        <taxon>Clostridia</taxon>
        <taxon>Eubacteriales</taxon>
        <taxon>Clostridiaceae</taxon>
        <taxon>Clostridium</taxon>
    </lineage>
</organism>
<gene>
    <name evidence="1" type="ORF">SAMN02745134_00826</name>
</gene>
<evidence type="ECO:0000313" key="2">
    <source>
        <dbReference type="Proteomes" id="UP000192468"/>
    </source>
</evidence>
<proteinExistence type="predicted"/>
<dbReference type="STRING" id="1121291.SAMN02745134_00826"/>
<dbReference type="OrthoDB" id="1906755at2"/>
<name>A0A1W1X672_9CLOT</name>
<accession>A0A1W1X672</accession>
<dbReference type="AlphaFoldDB" id="A0A1W1X672"/>
<evidence type="ECO:0000313" key="1">
    <source>
        <dbReference type="EMBL" id="SMC19425.1"/>
    </source>
</evidence>
<protein>
    <submittedName>
        <fullName evidence="1">Uncharacterized protein</fullName>
    </submittedName>
</protein>
<reference evidence="1 2" key="1">
    <citation type="submission" date="2017-04" db="EMBL/GenBank/DDBJ databases">
        <authorList>
            <person name="Afonso C.L."/>
            <person name="Miller P.J."/>
            <person name="Scott M.A."/>
            <person name="Spackman E."/>
            <person name="Goraichik I."/>
            <person name="Dimitrov K.M."/>
            <person name="Suarez D.L."/>
            <person name="Swayne D.E."/>
        </authorList>
    </citation>
    <scope>NUCLEOTIDE SEQUENCE [LARGE SCALE GENOMIC DNA]</scope>
    <source>
        <strain evidence="1 2">DSM 12555</strain>
    </source>
</reference>
<keyword evidence="2" id="KW-1185">Reference proteome</keyword>
<dbReference type="RefSeq" id="WP_084114009.1">
    <property type="nucleotide sequence ID" value="NZ_FWXH01000002.1"/>
</dbReference>